<feature type="transmembrane region" description="Helical" evidence="1">
    <location>
        <begin position="41"/>
        <end position="65"/>
    </location>
</feature>
<dbReference type="Pfam" id="PF06177">
    <property type="entry name" value="QueT"/>
    <property type="match status" value="1"/>
</dbReference>
<accession>A0ABR7D9E3</accession>
<reference evidence="2 3" key="1">
    <citation type="submission" date="2020-08" db="EMBL/GenBank/DDBJ databases">
        <title>Genome public.</title>
        <authorList>
            <person name="Liu C."/>
            <person name="Sun Q."/>
        </authorList>
    </citation>
    <scope>NUCLEOTIDE SEQUENCE [LARGE SCALE GENOMIC DNA]</scope>
    <source>
        <strain evidence="2 3">NSJ-6</strain>
    </source>
</reference>
<gene>
    <name evidence="2" type="ORF">H8S20_00445</name>
</gene>
<comment type="caution">
    <text evidence="2">The sequence shown here is derived from an EMBL/GenBank/DDBJ whole genome shotgun (WGS) entry which is preliminary data.</text>
</comment>
<sequence length="169" mass="18569">MNQNLTKRIVVTGVIAAIYTVLTLILAPISFGPVQFRLSEIMVLLAFVDPLYIIGLTLGCLMSNMLGGFGIMDIVFGSLATFMSCVAMYWTRNTIKNIKASLLVASIWPTVFNGVIIGWMLHVTINVPMFITMIQVALGEFVVVTVIGVPLGRLFAKKYGKYFQRIGLA</sequence>
<dbReference type="RefSeq" id="WP_032119075.1">
    <property type="nucleotide sequence ID" value="NZ_JACOOO010000001.1"/>
</dbReference>
<keyword evidence="3" id="KW-1185">Reference proteome</keyword>
<feature type="transmembrane region" description="Helical" evidence="1">
    <location>
        <begin position="6"/>
        <end position="29"/>
    </location>
</feature>
<organism evidence="2 3">
    <name type="scientific">Clostridium hominis</name>
    <dbReference type="NCBI Taxonomy" id="2763036"/>
    <lineage>
        <taxon>Bacteria</taxon>
        <taxon>Bacillati</taxon>
        <taxon>Bacillota</taxon>
        <taxon>Clostridia</taxon>
        <taxon>Eubacteriales</taxon>
        <taxon>Clostridiaceae</taxon>
        <taxon>Clostridium</taxon>
    </lineage>
</organism>
<name>A0ABR7D9E3_9CLOT</name>
<keyword evidence="1" id="KW-0812">Transmembrane</keyword>
<feature type="transmembrane region" description="Helical" evidence="1">
    <location>
        <begin position="102"/>
        <end position="121"/>
    </location>
</feature>
<dbReference type="InterPro" id="IPR010387">
    <property type="entry name" value="QueT"/>
</dbReference>
<evidence type="ECO:0000313" key="2">
    <source>
        <dbReference type="EMBL" id="MBC5627353.1"/>
    </source>
</evidence>
<dbReference type="EMBL" id="JACOOO010000001">
    <property type="protein sequence ID" value="MBC5627353.1"/>
    <property type="molecule type" value="Genomic_DNA"/>
</dbReference>
<feature type="transmembrane region" description="Helical" evidence="1">
    <location>
        <begin position="133"/>
        <end position="156"/>
    </location>
</feature>
<dbReference type="PANTHER" id="PTHR40044">
    <property type="entry name" value="INTEGRAL MEMBRANE PROTEIN-RELATED"/>
    <property type="match status" value="1"/>
</dbReference>
<dbReference type="Gene3D" id="1.10.1760.20">
    <property type="match status" value="1"/>
</dbReference>
<evidence type="ECO:0000313" key="3">
    <source>
        <dbReference type="Proteomes" id="UP000596929"/>
    </source>
</evidence>
<proteinExistence type="predicted"/>
<dbReference type="PIRSF" id="PIRSF031501">
    <property type="entry name" value="QueT"/>
    <property type="match status" value="1"/>
</dbReference>
<evidence type="ECO:0000256" key="1">
    <source>
        <dbReference type="SAM" id="Phobius"/>
    </source>
</evidence>
<keyword evidence="1" id="KW-1133">Transmembrane helix</keyword>
<keyword evidence="1" id="KW-0472">Membrane</keyword>
<protein>
    <submittedName>
        <fullName evidence="2">QueT transporter family protein</fullName>
    </submittedName>
</protein>
<dbReference type="Proteomes" id="UP000596929">
    <property type="component" value="Unassembled WGS sequence"/>
</dbReference>
<dbReference type="PANTHER" id="PTHR40044:SF1">
    <property type="entry name" value="INTEGRAL MEMBRANE PROTEIN"/>
    <property type="match status" value="1"/>
</dbReference>